<evidence type="ECO:0000259" key="17">
    <source>
        <dbReference type="Pfam" id="PF17211"/>
    </source>
</evidence>
<evidence type="ECO:0000256" key="13">
    <source>
        <dbReference type="ARBA" id="ARBA00059036"/>
    </source>
</evidence>
<keyword evidence="8" id="KW-0963">Cytoplasm</keyword>
<dbReference type="InterPro" id="IPR022772">
    <property type="entry name" value="VHL_tumour_suppress_b/a_dom"/>
</dbReference>
<dbReference type="Gene3D" id="2.60.40.780">
    <property type="entry name" value="von Hippel-Lindau disease tumour suppressor, beta domain"/>
    <property type="match status" value="1"/>
</dbReference>
<dbReference type="InterPro" id="IPR037139">
    <property type="entry name" value="VHL_alpha_dom_sf"/>
</dbReference>
<dbReference type="GO" id="GO:0001666">
    <property type="term" value="P:response to hypoxia"/>
    <property type="evidence" value="ECO:0007669"/>
    <property type="project" value="UniProtKB-ARBA"/>
</dbReference>
<dbReference type="Gene3D" id="1.10.750.10">
    <property type="entry name" value="von Hippel-Lindau disease tumour suppressor, alpha domain"/>
    <property type="match status" value="1"/>
</dbReference>
<evidence type="ECO:0000256" key="10">
    <source>
        <dbReference type="ARBA" id="ARBA00022824"/>
    </source>
</evidence>
<dbReference type="InterPro" id="IPR024053">
    <property type="entry name" value="VHL_beta_dom"/>
</dbReference>
<keyword evidence="12" id="KW-0539">Nucleus</keyword>
<comment type="pathway">
    <text evidence="5">Protein modification; protein ubiquitination.</text>
</comment>
<comment type="function">
    <text evidence="13">Involved in the ubiquitination and subsequent proteasomal degradation via the von Hippel-Lindau ubiquitination complex. Seems to act as a target recruitment subunit in the E3 ubiquitin ligase complex and recruits hydroxylated hypoxia-inducible factor (HIF) under normoxic conditions. Involved in transcriptional repression through interaction with HIF1A, HIF1AN and histone deacetylases. Ubiquitinates, in an oxygen-responsive manner, ADRB2. Acts as a negative regulator of mTORC1 by promoting ubiquitination and degradation of RPTOR.</text>
</comment>
<reference evidence="19" key="1">
    <citation type="submission" date="2025-08" db="UniProtKB">
        <authorList>
            <consortium name="RefSeq"/>
        </authorList>
    </citation>
    <scope>IDENTIFICATION</scope>
</reference>
<dbReference type="Proteomes" id="UP000504632">
    <property type="component" value="Chromosome 6"/>
</dbReference>
<evidence type="ECO:0000256" key="5">
    <source>
        <dbReference type="ARBA" id="ARBA00004906"/>
    </source>
</evidence>
<dbReference type="CTD" id="7428"/>
<keyword evidence="18" id="KW-1185">Reference proteome</keyword>
<dbReference type="RefSeq" id="XP_030633336.1">
    <property type="nucleotide sequence ID" value="XM_030777476.1"/>
</dbReference>
<evidence type="ECO:0000256" key="3">
    <source>
        <dbReference type="ARBA" id="ARBA00004240"/>
    </source>
</evidence>
<dbReference type="Pfam" id="PF01847">
    <property type="entry name" value="VHL"/>
    <property type="match status" value="1"/>
</dbReference>
<dbReference type="InterPro" id="IPR024048">
    <property type="entry name" value="VHL_alpha_dom"/>
</dbReference>
<evidence type="ECO:0000256" key="15">
    <source>
        <dbReference type="ARBA" id="ARBA00080646"/>
    </source>
</evidence>
<sequence>MPQRQDGDPPLPLVRSLMSRLPVHVLFCNRSSRVVRPVWINYRGQPHPYQNIQPWRALRMTTFVGHPWMFRDAETDEPMIVNSKEMFLPRPAENAQQPSEVNITIPMMTLRERCLQVVRALVRHEDYSKLEIARCLQEDLAKTPDIQVDLQRISHRVEQRLLENRQQQST</sequence>
<dbReference type="GO" id="GO:0005886">
    <property type="term" value="C:plasma membrane"/>
    <property type="evidence" value="ECO:0007669"/>
    <property type="project" value="UniProtKB-SubCell"/>
</dbReference>
<evidence type="ECO:0000256" key="9">
    <source>
        <dbReference type="ARBA" id="ARBA00022786"/>
    </source>
</evidence>
<dbReference type="GeneID" id="115814581"/>
<feature type="domain" description="von Hippel-Lindau disease tumour suppressor beta" evidence="16">
    <location>
        <begin position="14"/>
        <end position="94"/>
    </location>
</feature>
<evidence type="ECO:0000256" key="12">
    <source>
        <dbReference type="ARBA" id="ARBA00023242"/>
    </source>
</evidence>
<dbReference type="FunFam" id="1.10.750.10:FF:000001">
    <property type="entry name" value="von Hippel-Lindau disease tumor suppressor"/>
    <property type="match status" value="1"/>
</dbReference>
<organism evidence="18 19">
    <name type="scientific">Chanos chanos</name>
    <name type="common">Milkfish</name>
    <name type="synonym">Mugil chanos</name>
    <dbReference type="NCBI Taxonomy" id="29144"/>
    <lineage>
        <taxon>Eukaryota</taxon>
        <taxon>Metazoa</taxon>
        <taxon>Chordata</taxon>
        <taxon>Craniata</taxon>
        <taxon>Vertebrata</taxon>
        <taxon>Euteleostomi</taxon>
        <taxon>Actinopterygii</taxon>
        <taxon>Neopterygii</taxon>
        <taxon>Teleostei</taxon>
        <taxon>Ostariophysi</taxon>
        <taxon>Gonorynchiformes</taxon>
        <taxon>Chanidae</taxon>
        <taxon>Chanos</taxon>
    </lineage>
</organism>
<dbReference type="SUPFAM" id="SSF49468">
    <property type="entry name" value="VHL"/>
    <property type="match status" value="1"/>
</dbReference>
<evidence type="ECO:0000256" key="6">
    <source>
        <dbReference type="ARBA" id="ARBA00010057"/>
    </source>
</evidence>
<keyword evidence="11" id="KW-0472">Membrane</keyword>
<evidence type="ECO:0000259" key="16">
    <source>
        <dbReference type="Pfam" id="PF01847"/>
    </source>
</evidence>
<dbReference type="CDD" id="cd05468">
    <property type="entry name" value="pVHL"/>
    <property type="match status" value="1"/>
</dbReference>
<evidence type="ECO:0000256" key="11">
    <source>
        <dbReference type="ARBA" id="ARBA00023136"/>
    </source>
</evidence>
<dbReference type="Pfam" id="PF17211">
    <property type="entry name" value="VHL_C"/>
    <property type="match status" value="1"/>
</dbReference>
<dbReference type="InterPro" id="IPR036208">
    <property type="entry name" value="VHL_sf"/>
</dbReference>
<evidence type="ECO:0000256" key="4">
    <source>
        <dbReference type="ARBA" id="ARBA00004496"/>
    </source>
</evidence>
<dbReference type="GO" id="GO:0005783">
    <property type="term" value="C:endoplasmic reticulum"/>
    <property type="evidence" value="ECO:0007669"/>
    <property type="project" value="UniProtKB-SubCell"/>
</dbReference>
<keyword evidence="10" id="KW-0256">Endoplasmic reticulum</keyword>
<dbReference type="InParanoid" id="A0A6J2VQ66"/>
<proteinExistence type="inferred from homology"/>
<evidence type="ECO:0000313" key="18">
    <source>
        <dbReference type="Proteomes" id="UP000504632"/>
    </source>
</evidence>
<keyword evidence="9" id="KW-0833">Ubl conjugation pathway</keyword>
<dbReference type="OrthoDB" id="413400at2759"/>
<feature type="domain" description="von Hippel-Lindau disease tumour suppressor alpha" evidence="17">
    <location>
        <begin position="109"/>
        <end position="156"/>
    </location>
</feature>
<dbReference type="InterPro" id="IPR037140">
    <property type="entry name" value="VHL_beta_dom_sf"/>
</dbReference>
<name>A0A6J2VQ66_CHACN</name>
<evidence type="ECO:0000256" key="2">
    <source>
        <dbReference type="ARBA" id="ARBA00004202"/>
    </source>
</evidence>
<comment type="similarity">
    <text evidence="6">Belongs to the VHL family.</text>
</comment>
<evidence type="ECO:0000313" key="19">
    <source>
        <dbReference type="RefSeq" id="XP_030633336.1"/>
    </source>
</evidence>
<evidence type="ECO:0000256" key="1">
    <source>
        <dbReference type="ARBA" id="ARBA00004123"/>
    </source>
</evidence>
<accession>A0A6J2VQ66</accession>
<evidence type="ECO:0000256" key="8">
    <source>
        <dbReference type="ARBA" id="ARBA00022490"/>
    </source>
</evidence>
<gene>
    <name evidence="19" type="primary">vhl</name>
</gene>
<dbReference type="GO" id="GO:0010468">
    <property type="term" value="P:regulation of gene expression"/>
    <property type="evidence" value="ECO:0007669"/>
    <property type="project" value="UniProtKB-ARBA"/>
</dbReference>
<dbReference type="AlphaFoldDB" id="A0A6J2VQ66"/>
<protein>
    <recommendedName>
        <fullName evidence="14">von Hippel-Lindau disease tumor suppressor</fullName>
    </recommendedName>
    <alternativeName>
        <fullName evidence="15">pVHL</fullName>
    </alternativeName>
</protein>
<evidence type="ECO:0000256" key="7">
    <source>
        <dbReference type="ARBA" id="ARBA00022475"/>
    </source>
</evidence>
<dbReference type="FunFam" id="2.60.40.780:FF:000001">
    <property type="entry name" value="von Hippel-Lindau disease tumor suppressor"/>
    <property type="match status" value="1"/>
</dbReference>
<dbReference type="GO" id="GO:0005634">
    <property type="term" value="C:nucleus"/>
    <property type="evidence" value="ECO:0007669"/>
    <property type="project" value="UniProtKB-SubCell"/>
</dbReference>
<keyword evidence="7" id="KW-1003">Cell membrane</keyword>
<comment type="subcellular location">
    <subcellularLocation>
        <location evidence="2">Cell membrane</location>
        <topology evidence="2">Peripheral membrane protein</topology>
    </subcellularLocation>
    <subcellularLocation>
        <location evidence="4">Cytoplasm</location>
    </subcellularLocation>
    <subcellularLocation>
        <location evidence="3">Endoplasmic reticulum</location>
    </subcellularLocation>
    <subcellularLocation>
        <location evidence="1">Nucleus</location>
    </subcellularLocation>
</comment>
<evidence type="ECO:0000256" key="14">
    <source>
        <dbReference type="ARBA" id="ARBA00072532"/>
    </source>
</evidence>